<dbReference type="InterPro" id="IPR035940">
    <property type="entry name" value="CAP_sf"/>
</dbReference>
<dbReference type="EMBL" id="QNQT01000007">
    <property type="protein sequence ID" value="RDU36033.1"/>
    <property type="molecule type" value="Genomic_DNA"/>
</dbReference>
<dbReference type="Pfam" id="PF00188">
    <property type="entry name" value="CAP"/>
    <property type="match status" value="1"/>
</dbReference>
<dbReference type="AlphaFoldDB" id="A0A3D8GNI6"/>
<reference evidence="4 5" key="1">
    <citation type="submission" date="2018-07" db="EMBL/GenBank/DDBJ databases">
        <title>Bacillus sp. YLB-04 draft genome sequence.</title>
        <authorList>
            <person name="Yu L."/>
            <person name="Tang X."/>
        </authorList>
    </citation>
    <scope>NUCLEOTIDE SEQUENCE [LARGE SCALE GENOMIC DNA]</scope>
    <source>
        <strain evidence="4 5">YLB-04</strain>
    </source>
</reference>
<sequence length="262" mass="28516">MKKKKIILSFAVASSLWMAGQMPEKAEASSPAPTVQEHVYVYQSKNINTIEMNRYIEETLKRFGLQDFLKQVQKPAYAPAKQAAPAPKAPAKPAAPKPSQPSSAVKAPVKAPTKAPAKAPTPAPVKQSAPAEQKSSVLSAYEQQVVTLTNQERAKAGLGALKVDANLSKMAREKSRDMSANGYFDHNSPTYGSPFDMMKKFGISYSSAGENIAMGQRTPQEVVTAWMNSEGHRKNILNPNFTHIGVGHIAQGNYWTQEFIGK</sequence>
<protein>
    <submittedName>
        <fullName evidence="4">Sporulation protein</fullName>
    </submittedName>
</protein>
<feature type="region of interest" description="Disordered" evidence="1">
    <location>
        <begin position="79"/>
        <end position="133"/>
    </location>
</feature>
<gene>
    <name evidence="4" type="ORF">DRW41_15710</name>
</gene>
<evidence type="ECO:0000313" key="5">
    <source>
        <dbReference type="Proteomes" id="UP000257144"/>
    </source>
</evidence>
<accession>A0A3D8GNI6</accession>
<keyword evidence="2" id="KW-0732">Signal</keyword>
<feature type="signal peptide" evidence="2">
    <location>
        <begin position="1"/>
        <end position="19"/>
    </location>
</feature>
<keyword evidence="5" id="KW-1185">Reference proteome</keyword>
<dbReference type="OrthoDB" id="9783944at2"/>
<comment type="caution">
    <text evidence="4">The sequence shown here is derived from an EMBL/GenBank/DDBJ whole genome shotgun (WGS) entry which is preliminary data.</text>
</comment>
<evidence type="ECO:0000313" key="4">
    <source>
        <dbReference type="EMBL" id="RDU36033.1"/>
    </source>
</evidence>
<dbReference type="PANTHER" id="PTHR31157">
    <property type="entry name" value="SCP DOMAIN-CONTAINING PROTEIN"/>
    <property type="match status" value="1"/>
</dbReference>
<feature type="compositionally biased region" description="Low complexity" evidence="1">
    <location>
        <begin position="100"/>
        <end position="126"/>
    </location>
</feature>
<organism evidence="4 5">
    <name type="scientific">Neobacillus piezotolerans</name>
    <dbReference type="NCBI Taxonomy" id="2259171"/>
    <lineage>
        <taxon>Bacteria</taxon>
        <taxon>Bacillati</taxon>
        <taxon>Bacillota</taxon>
        <taxon>Bacilli</taxon>
        <taxon>Bacillales</taxon>
        <taxon>Bacillaceae</taxon>
        <taxon>Neobacillus</taxon>
    </lineage>
</organism>
<dbReference type="Proteomes" id="UP000257144">
    <property type="component" value="Unassembled WGS sequence"/>
</dbReference>
<feature type="compositionally biased region" description="Pro residues" evidence="1">
    <location>
        <begin position="87"/>
        <end position="99"/>
    </location>
</feature>
<evidence type="ECO:0000259" key="3">
    <source>
        <dbReference type="Pfam" id="PF00188"/>
    </source>
</evidence>
<feature type="chain" id="PRO_5038450910" evidence="2">
    <location>
        <begin position="20"/>
        <end position="262"/>
    </location>
</feature>
<dbReference type="InterPro" id="IPR014258">
    <property type="entry name" value="CAP_domain_YkwD-like"/>
</dbReference>
<name>A0A3D8GNI6_9BACI</name>
<dbReference type="CDD" id="cd05379">
    <property type="entry name" value="CAP_bacterial"/>
    <property type="match status" value="1"/>
</dbReference>
<dbReference type="InterPro" id="IPR014044">
    <property type="entry name" value="CAP_dom"/>
</dbReference>
<dbReference type="Gene3D" id="3.40.33.10">
    <property type="entry name" value="CAP"/>
    <property type="match status" value="1"/>
</dbReference>
<dbReference type="RefSeq" id="WP_115452961.1">
    <property type="nucleotide sequence ID" value="NZ_QNQT01000007.1"/>
</dbReference>
<dbReference type="PANTHER" id="PTHR31157:SF1">
    <property type="entry name" value="SCP DOMAIN-CONTAINING PROTEIN"/>
    <property type="match status" value="1"/>
</dbReference>
<dbReference type="SUPFAM" id="SSF55797">
    <property type="entry name" value="PR-1-like"/>
    <property type="match status" value="1"/>
</dbReference>
<dbReference type="NCBIfam" id="TIGR02909">
    <property type="entry name" value="spore_YkwD"/>
    <property type="match status" value="1"/>
</dbReference>
<proteinExistence type="predicted"/>
<feature type="domain" description="SCP" evidence="3">
    <location>
        <begin position="147"/>
        <end position="259"/>
    </location>
</feature>
<evidence type="ECO:0000256" key="2">
    <source>
        <dbReference type="SAM" id="SignalP"/>
    </source>
</evidence>
<evidence type="ECO:0000256" key="1">
    <source>
        <dbReference type="SAM" id="MobiDB-lite"/>
    </source>
</evidence>